<evidence type="ECO:0000313" key="3">
    <source>
        <dbReference type="EMBL" id="MDQ0253725.1"/>
    </source>
</evidence>
<dbReference type="EMBL" id="JAUSUG010000003">
    <property type="protein sequence ID" value="MDQ0253725.1"/>
    <property type="molecule type" value="Genomic_DNA"/>
</dbReference>
<keyword evidence="4" id="KW-1185">Reference proteome</keyword>
<sequence length="295" mass="33800">MKNRIDNLLKLHYCCRGDYQLVKKLSTLDPQFSSIDIFTKDLLTNQLHIPPKQSSQIIHSFQSVKIEKLKAYYEEKRIQYFTVFDKEYPSLLKSIYDPPWVLYYQGDKSLLKASNRFLSVVGTRHPSDYVYNELKDILSPVIESGLVIVSGLALGIDRMAHELAIEKMGKTIAVLGYGHDFVYPKSNETLFHYLKENQLVISEYPPFVRPQKWFFPQRNRIISGLSEATFVVEAKEKSGSLITSDLAIQQGRDVFALPGRISNVESKGTNQLIQEGAKMVLSPNDILEEYLSLIR</sequence>
<dbReference type="SUPFAM" id="SSF102405">
    <property type="entry name" value="MCP/YpsA-like"/>
    <property type="match status" value="1"/>
</dbReference>
<dbReference type="Pfam" id="PF02481">
    <property type="entry name" value="DNA_processg_A"/>
    <property type="match status" value="1"/>
</dbReference>
<gene>
    <name evidence="3" type="ORF">J2S74_001097</name>
</gene>
<name>A0ABT9ZR70_9BACI</name>
<comment type="similarity">
    <text evidence="1">Belongs to the DprA/Smf family.</text>
</comment>
<dbReference type="NCBIfam" id="TIGR00732">
    <property type="entry name" value="dprA"/>
    <property type="match status" value="1"/>
</dbReference>
<dbReference type="RefSeq" id="WP_307322755.1">
    <property type="nucleotide sequence ID" value="NZ_JAUSUG010000003.1"/>
</dbReference>
<dbReference type="PANTHER" id="PTHR43022:SF1">
    <property type="entry name" value="PROTEIN SMF"/>
    <property type="match status" value="1"/>
</dbReference>
<protein>
    <submittedName>
        <fullName evidence="3">DNA processing protein</fullName>
    </submittedName>
</protein>
<dbReference type="PANTHER" id="PTHR43022">
    <property type="entry name" value="PROTEIN SMF"/>
    <property type="match status" value="1"/>
</dbReference>
<dbReference type="Gene3D" id="3.40.50.450">
    <property type="match status" value="1"/>
</dbReference>
<accession>A0ABT9ZR70</accession>
<proteinExistence type="inferred from homology"/>
<feature type="domain" description="Smf/DprA SLOG" evidence="2">
    <location>
        <begin position="80"/>
        <end position="290"/>
    </location>
</feature>
<organism evidence="3 4">
    <name type="scientific">Evansella vedderi</name>
    <dbReference type="NCBI Taxonomy" id="38282"/>
    <lineage>
        <taxon>Bacteria</taxon>
        <taxon>Bacillati</taxon>
        <taxon>Bacillota</taxon>
        <taxon>Bacilli</taxon>
        <taxon>Bacillales</taxon>
        <taxon>Bacillaceae</taxon>
        <taxon>Evansella</taxon>
    </lineage>
</organism>
<comment type="caution">
    <text evidence="3">The sequence shown here is derived from an EMBL/GenBank/DDBJ whole genome shotgun (WGS) entry which is preliminary data.</text>
</comment>
<evidence type="ECO:0000313" key="4">
    <source>
        <dbReference type="Proteomes" id="UP001230005"/>
    </source>
</evidence>
<evidence type="ECO:0000256" key="1">
    <source>
        <dbReference type="ARBA" id="ARBA00006525"/>
    </source>
</evidence>
<dbReference type="Proteomes" id="UP001230005">
    <property type="component" value="Unassembled WGS sequence"/>
</dbReference>
<reference evidence="3 4" key="1">
    <citation type="submission" date="2023-07" db="EMBL/GenBank/DDBJ databases">
        <title>Genomic Encyclopedia of Type Strains, Phase IV (KMG-IV): sequencing the most valuable type-strain genomes for metagenomic binning, comparative biology and taxonomic classification.</title>
        <authorList>
            <person name="Goeker M."/>
        </authorList>
    </citation>
    <scope>NUCLEOTIDE SEQUENCE [LARGE SCALE GENOMIC DNA]</scope>
    <source>
        <strain evidence="3 4">DSM 9768</strain>
    </source>
</reference>
<dbReference type="InterPro" id="IPR057666">
    <property type="entry name" value="DrpA_SLOG"/>
</dbReference>
<evidence type="ECO:0000259" key="2">
    <source>
        <dbReference type="Pfam" id="PF02481"/>
    </source>
</evidence>
<dbReference type="InterPro" id="IPR003488">
    <property type="entry name" value="DprA"/>
</dbReference>